<evidence type="ECO:0000259" key="12">
    <source>
        <dbReference type="PROSITE" id="PS51350"/>
    </source>
</evidence>
<dbReference type="SUPFAM" id="SSF55785">
    <property type="entry name" value="PYP-like sensor domain (PAS domain)"/>
    <property type="match status" value="2"/>
</dbReference>
<dbReference type="InterPro" id="IPR027417">
    <property type="entry name" value="P-loop_NTPase"/>
</dbReference>
<evidence type="ECO:0000256" key="4">
    <source>
        <dbReference type="ARBA" id="ARBA00023015"/>
    </source>
</evidence>
<dbReference type="PROSITE" id="PS51350">
    <property type="entry name" value="PTS_HPR_DOM"/>
    <property type="match status" value="1"/>
</dbReference>
<dbReference type="InterPro" id="IPR025944">
    <property type="entry name" value="Sigma_54_int_dom_CS"/>
</dbReference>
<feature type="coiled-coil region" evidence="9">
    <location>
        <begin position="316"/>
        <end position="350"/>
    </location>
</feature>
<evidence type="ECO:0000256" key="6">
    <source>
        <dbReference type="ARBA" id="ARBA00023159"/>
    </source>
</evidence>
<keyword evidence="4" id="KW-0805">Transcription regulation</keyword>
<dbReference type="Pfam" id="PF00381">
    <property type="entry name" value="PTS-HPr"/>
    <property type="match status" value="1"/>
</dbReference>
<dbReference type="InterPro" id="IPR009057">
    <property type="entry name" value="Homeodomain-like_sf"/>
</dbReference>
<dbReference type="InterPro" id="IPR002078">
    <property type="entry name" value="Sigma_54_int"/>
</dbReference>
<dbReference type="RefSeq" id="WP_017753020.1">
    <property type="nucleotide sequence ID" value="NZ_CBXI010000006.1"/>
</dbReference>
<dbReference type="InterPro" id="IPR025943">
    <property type="entry name" value="Sigma_54_int_dom_ATP-bd_2"/>
</dbReference>
<dbReference type="InterPro" id="IPR030828">
    <property type="entry name" value="HTH_TyrR"/>
</dbReference>
<keyword evidence="2" id="KW-0058">Aromatic hydrocarbons catabolism</keyword>
<feature type="domain" description="Sigma-54 factor interaction" evidence="10">
    <location>
        <begin position="357"/>
        <end position="586"/>
    </location>
</feature>
<evidence type="ECO:0000256" key="8">
    <source>
        <dbReference type="ARBA" id="ARBA00029500"/>
    </source>
</evidence>
<dbReference type="Pfam" id="PF00989">
    <property type="entry name" value="PAS"/>
    <property type="match status" value="2"/>
</dbReference>
<evidence type="ECO:0000256" key="3">
    <source>
        <dbReference type="ARBA" id="ARBA00022840"/>
    </source>
</evidence>
<feature type="domain" description="PAS" evidence="11">
    <location>
        <begin position="109"/>
        <end position="179"/>
    </location>
</feature>
<dbReference type="AlphaFoldDB" id="W6N218"/>
<evidence type="ECO:0000256" key="2">
    <source>
        <dbReference type="ARBA" id="ARBA00022797"/>
    </source>
</evidence>
<dbReference type="FunFam" id="3.40.50.300:FF:000006">
    <property type="entry name" value="DNA-binding transcriptional regulator NtrC"/>
    <property type="match status" value="1"/>
</dbReference>
<dbReference type="Pfam" id="PF00158">
    <property type="entry name" value="Sigma54_activat"/>
    <property type="match status" value="1"/>
</dbReference>
<dbReference type="PROSITE" id="PS50045">
    <property type="entry name" value="SIGMA54_INTERACT_4"/>
    <property type="match status" value="1"/>
</dbReference>
<dbReference type="OrthoDB" id="9803970at2"/>
<dbReference type="NCBIfam" id="TIGR00229">
    <property type="entry name" value="sensory_box"/>
    <property type="match status" value="1"/>
</dbReference>
<dbReference type="InterPro" id="IPR003593">
    <property type="entry name" value="AAA+_ATPase"/>
</dbReference>
<accession>W6N218</accession>
<evidence type="ECO:0000256" key="1">
    <source>
        <dbReference type="ARBA" id="ARBA00022741"/>
    </source>
</evidence>
<comment type="caution">
    <text evidence="13">The sequence shown here is derived from an EMBL/GenBank/DDBJ whole genome shotgun (WGS) entry which is preliminary data.</text>
</comment>
<dbReference type="EMBL" id="CBXI010000006">
    <property type="protein sequence ID" value="CDL90363.1"/>
    <property type="molecule type" value="Genomic_DNA"/>
</dbReference>
<feature type="domain" description="PAS" evidence="11">
    <location>
        <begin position="219"/>
        <end position="267"/>
    </location>
</feature>
<dbReference type="GO" id="GO:0003677">
    <property type="term" value="F:DNA binding"/>
    <property type="evidence" value="ECO:0007669"/>
    <property type="project" value="UniProtKB-KW"/>
</dbReference>
<dbReference type="PANTHER" id="PTHR32071:SF57">
    <property type="entry name" value="C4-DICARBOXYLATE TRANSPORT TRANSCRIPTIONAL REGULATORY PROTEIN DCTD"/>
    <property type="match status" value="1"/>
</dbReference>
<dbReference type="Gene3D" id="1.10.8.60">
    <property type="match status" value="1"/>
</dbReference>
<keyword evidence="6" id="KW-0010">Activator</keyword>
<dbReference type="SMART" id="SM00382">
    <property type="entry name" value="AAA"/>
    <property type="match status" value="1"/>
</dbReference>
<dbReference type="Proteomes" id="UP000019482">
    <property type="component" value="Unassembled WGS sequence"/>
</dbReference>
<evidence type="ECO:0000259" key="11">
    <source>
        <dbReference type="PROSITE" id="PS50112"/>
    </source>
</evidence>
<gene>
    <name evidence="13" type="ORF">CTDIVETGP_0433</name>
</gene>
<dbReference type="PROSITE" id="PS00688">
    <property type="entry name" value="SIGMA54_INTERACT_3"/>
    <property type="match status" value="1"/>
</dbReference>
<keyword evidence="5" id="KW-0238">DNA-binding</keyword>
<dbReference type="Gene3D" id="3.30.1340.10">
    <property type="entry name" value="HPr-like"/>
    <property type="match status" value="1"/>
</dbReference>
<keyword evidence="1" id="KW-0547">Nucleotide-binding</keyword>
<evidence type="ECO:0000313" key="13">
    <source>
        <dbReference type="EMBL" id="CDL90363.1"/>
    </source>
</evidence>
<dbReference type="InterPro" id="IPR058031">
    <property type="entry name" value="AAA_lid_NorR"/>
</dbReference>
<feature type="domain" description="HPr" evidence="12">
    <location>
        <begin position="1"/>
        <end position="95"/>
    </location>
</feature>
<dbReference type="Pfam" id="PF25601">
    <property type="entry name" value="AAA_lid_14"/>
    <property type="match status" value="1"/>
</dbReference>
<dbReference type="GeneID" id="29418409"/>
<dbReference type="SUPFAM" id="SSF46689">
    <property type="entry name" value="Homeodomain-like"/>
    <property type="match status" value="1"/>
</dbReference>
<organism evidence="13 14">
    <name type="scientific">Clostridium tyrobutyricum DIVETGP</name>
    <dbReference type="NCBI Taxonomy" id="1408889"/>
    <lineage>
        <taxon>Bacteria</taxon>
        <taxon>Bacillati</taxon>
        <taxon>Bacillota</taxon>
        <taxon>Clostridia</taxon>
        <taxon>Eubacteriales</taxon>
        <taxon>Clostridiaceae</taxon>
        <taxon>Clostridium</taxon>
    </lineage>
</organism>
<protein>
    <recommendedName>
        <fullName evidence="8">HTH-type transcriptional regulatory protein TyrR</fullName>
    </recommendedName>
</protein>
<dbReference type="PANTHER" id="PTHR32071">
    <property type="entry name" value="TRANSCRIPTIONAL REGULATORY PROTEIN"/>
    <property type="match status" value="1"/>
</dbReference>
<dbReference type="Gene3D" id="3.40.50.300">
    <property type="entry name" value="P-loop containing nucleotide triphosphate hydrolases"/>
    <property type="match status" value="1"/>
</dbReference>
<reference evidence="13 14" key="1">
    <citation type="journal article" date="2015" name="Genome Announc.">
        <title>Draft Genome Sequence of Clostridium tyrobutyricum Strain DIVETGP, Isolated from Cow's Milk for Grana Padano Production.</title>
        <authorList>
            <person name="Soggiu A."/>
            <person name="Piras C."/>
            <person name="Gaiarsa S."/>
            <person name="Sassera D."/>
            <person name="Roncada P."/>
            <person name="Bendixen E."/>
            <person name="Brasca M."/>
            <person name="Bonizzi L."/>
        </authorList>
    </citation>
    <scope>NUCLEOTIDE SEQUENCE [LARGE SCALE GENOMIC DNA]</scope>
    <source>
        <strain evidence="13 14">DIVETGP</strain>
    </source>
</reference>
<dbReference type="SUPFAM" id="SSF52540">
    <property type="entry name" value="P-loop containing nucleoside triphosphate hydrolases"/>
    <property type="match status" value="1"/>
</dbReference>
<dbReference type="InterPro" id="IPR025662">
    <property type="entry name" value="Sigma_54_int_dom_ATP-bd_1"/>
</dbReference>
<dbReference type="Pfam" id="PF18024">
    <property type="entry name" value="HTH_50"/>
    <property type="match status" value="1"/>
</dbReference>
<name>W6N218_CLOTY</name>
<dbReference type="Gene3D" id="3.30.450.20">
    <property type="entry name" value="PAS domain"/>
    <property type="match status" value="2"/>
</dbReference>
<dbReference type="GO" id="GO:0006355">
    <property type="term" value="P:regulation of DNA-templated transcription"/>
    <property type="evidence" value="ECO:0007669"/>
    <property type="project" value="InterPro"/>
</dbReference>
<dbReference type="InterPro" id="IPR000032">
    <property type="entry name" value="HPr-like"/>
</dbReference>
<dbReference type="InterPro" id="IPR013767">
    <property type="entry name" value="PAS_fold"/>
</dbReference>
<dbReference type="FunFam" id="1.10.8.60:FF:000014">
    <property type="entry name" value="DNA-binding transcriptional regulator NtrC"/>
    <property type="match status" value="1"/>
</dbReference>
<dbReference type="GO" id="GO:0005524">
    <property type="term" value="F:ATP binding"/>
    <property type="evidence" value="ECO:0007669"/>
    <property type="project" value="UniProtKB-KW"/>
</dbReference>
<dbReference type="InterPro" id="IPR035965">
    <property type="entry name" value="PAS-like_dom_sf"/>
</dbReference>
<keyword evidence="9" id="KW-0175">Coiled coil</keyword>
<sequence length="670" mass="75924">MYKNTIKVPIPNGIHTRIAATVVHRAVQLKNKYGINLYIKTLSTKEPLAVSMLALVSLKIRENEAIEVSCAEDIPNGKMAVKKLCDFITKDLVKNNLDISKIDDIIEENTIAYEQIVENIPVGIVVIDKNGRITTMNDYALKIANKSLSEVIGRFIKDIIPTSDLTNVLKIMKRKVGETQYINNNLVISNRSPIFSNNTVIGALGVFQDISDLVGIKELNERFKKILEASHELICFVDDRRIISYINPAYEKHYKVKSEDIVGKDLIDISPNGIRIKVFNSKNTIKDMVYHKDNKTIVSTVAPIFADGKFKGVISISRTADELKDLLNKLRESEEKLNFYKEELNRHNKISGSFDSIIGYSSSLKECLIIAEKASKSTSTVLIRGESGTGKELIAKAIHNNSNRKNEPFVRINCAAIPENLFESELFGYEKGAFTGALKSKPGKFTLANKGTIFLDEIGDMPVSMQVKLLRVLQEREFESVGGLTTHKVDVRIIAATNKDLEEMLKTNKFREDLYYRLNVINILLPPLRNRKEDINLLVEHFIKKLNKRLNKNIQGIGKNLLSYLQEYRWPGNIRELENIVERAMNMCDGNIIKSKDLPFYIKSENSEQESLINLKDGNLATIQEYEKEIITKAMEKYKSYNKTGKILGLTHRTISLKCKKYGINVSDTH</sequence>
<evidence type="ECO:0000313" key="14">
    <source>
        <dbReference type="Proteomes" id="UP000019482"/>
    </source>
</evidence>
<evidence type="ECO:0000259" key="10">
    <source>
        <dbReference type="PROSITE" id="PS50045"/>
    </source>
</evidence>
<dbReference type="SMART" id="SM00091">
    <property type="entry name" value="PAS"/>
    <property type="match status" value="2"/>
</dbReference>
<evidence type="ECO:0000256" key="7">
    <source>
        <dbReference type="ARBA" id="ARBA00023163"/>
    </source>
</evidence>
<evidence type="ECO:0000256" key="5">
    <source>
        <dbReference type="ARBA" id="ARBA00023125"/>
    </source>
</evidence>
<proteinExistence type="predicted"/>
<keyword evidence="3" id="KW-0067">ATP-binding</keyword>
<dbReference type="PROSITE" id="PS50112">
    <property type="entry name" value="PAS"/>
    <property type="match status" value="2"/>
</dbReference>
<dbReference type="PROSITE" id="PS00676">
    <property type="entry name" value="SIGMA54_INTERACT_2"/>
    <property type="match status" value="1"/>
</dbReference>
<keyword evidence="14" id="KW-1185">Reference proteome</keyword>
<dbReference type="InterPro" id="IPR000014">
    <property type="entry name" value="PAS"/>
</dbReference>
<dbReference type="SUPFAM" id="SSF55594">
    <property type="entry name" value="HPr-like"/>
    <property type="match status" value="1"/>
</dbReference>
<dbReference type="CDD" id="cd00130">
    <property type="entry name" value="PAS"/>
    <property type="match status" value="2"/>
</dbReference>
<dbReference type="Gene3D" id="1.10.10.60">
    <property type="entry name" value="Homeodomain-like"/>
    <property type="match status" value="1"/>
</dbReference>
<dbReference type="InterPro" id="IPR035895">
    <property type="entry name" value="HPr-like_sf"/>
</dbReference>
<evidence type="ECO:0000256" key="9">
    <source>
        <dbReference type="SAM" id="Coils"/>
    </source>
</evidence>
<dbReference type="PROSITE" id="PS00675">
    <property type="entry name" value="SIGMA54_INTERACT_1"/>
    <property type="match status" value="1"/>
</dbReference>
<keyword evidence="7" id="KW-0804">Transcription</keyword>
<dbReference type="CDD" id="cd00009">
    <property type="entry name" value="AAA"/>
    <property type="match status" value="1"/>
</dbReference>